<sequence>MPLLANLAWFGNLVTPAFRSADDFQEVANGRKRSEVGKHETNKRGCVVTELASSDDESASEISNTV</sequence>
<organism evidence="1 2">
    <name type="scientific">Apiospora arundinis</name>
    <dbReference type="NCBI Taxonomy" id="335852"/>
    <lineage>
        <taxon>Eukaryota</taxon>
        <taxon>Fungi</taxon>
        <taxon>Dikarya</taxon>
        <taxon>Ascomycota</taxon>
        <taxon>Pezizomycotina</taxon>
        <taxon>Sordariomycetes</taxon>
        <taxon>Xylariomycetidae</taxon>
        <taxon>Amphisphaeriales</taxon>
        <taxon>Apiosporaceae</taxon>
        <taxon>Apiospora</taxon>
    </lineage>
</organism>
<keyword evidence="2" id="KW-1185">Reference proteome</keyword>
<dbReference type="EMBL" id="JAPCWZ010000003">
    <property type="protein sequence ID" value="KAK8872945.1"/>
    <property type="molecule type" value="Genomic_DNA"/>
</dbReference>
<evidence type="ECO:0000313" key="1">
    <source>
        <dbReference type="EMBL" id="KAK8872945.1"/>
    </source>
</evidence>
<protein>
    <submittedName>
        <fullName evidence="1">Uncharacterized protein</fullName>
    </submittedName>
</protein>
<name>A0ABR2J579_9PEZI</name>
<accession>A0ABR2J579</accession>
<dbReference type="Proteomes" id="UP001390339">
    <property type="component" value="Unassembled WGS sequence"/>
</dbReference>
<proteinExistence type="predicted"/>
<reference evidence="1 2" key="1">
    <citation type="journal article" date="2024" name="IMA Fungus">
        <title>Apiospora arundinis, a panoply of carbohydrate-active enzymes and secondary metabolites.</title>
        <authorList>
            <person name="Sorensen T."/>
            <person name="Petersen C."/>
            <person name="Muurmann A.T."/>
            <person name="Christiansen J.V."/>
            <person name="Brundto M.L."/>
            <person name="Overgaard C.K."/>
            <person name="Boysen A.T."/>
            <person name="Wollenberg R.D."/>
            <person name="Larsen T.O."/>
            <person name="Sorensen J.L."/>
            <person name="Nielsen K.L."/>
            <person name="Sondergaard T.E."/>
        </authorList>
    </citation>
    <scope>NUCLEOTIDE SEQUENCE [LARGE SCALE GENOMIC DNA]</scope>
    <source>
        <strain evidence="1 2">AAU 773</strain>
    </source>
</reference>
<gene>
    <name evidence="1" type="ORF">PGQ11_003459</name>
</gene>
<comment type="caution">
    <text evidence="1">The sequence shown here is derived from an EMBL/GenBank/DDBJ whole genome shotgun (WGS) entry which is preliminary data.</text>
</comment>
<evidence type="ECO:0000313" key="2">
    <source>
        <dbReference type="Proteomes" id="UP001390339"/>
    </source>
</evidence>